<dbReference type="InterPro" id="IPR050708">
    <property type="entry name" value="T6SS_VgrG/RHS"/>
</dbReference>
<protein>
    <recommendedName>
        <fullName evidence="2">DUF6531 domain-containing protein</fullName>
    </recommendedName>
</protein>
<evidence type="ECO:0000256" key="1">
    <source>
        <dbReference type="SAM" id="SignalP"/>
    </source>
</evidence>
<dbReference type="AlphaFoldDB" id="A0A3S0S985"/>
<dbReference type="InterPro" id="IPR031325">
    <property type="entry name" value="RHS_repeat"/>
</dbReference>
<dbReference type="InterPro" id="IPR006530">
    <property type="entry name" value="YD"/>
</dbReference>
<dbReference type="Pfam" id="PF05593">
    <property type="entry name" value="RHS_repeat"/>
    <property type="match status" value="3"/>
</dbReference>
<evidence type="ECO:0000313" key="3">
    <source>
        <dbReference type="EMBL" id="RUL74070.1"/>
    </source>
</evidence>
<keyword evidence="1" id="KW-0732">Signal</keyword>
<evidence type="ECO:0000259" key="2">
    <source>
        <dbReference type="Pfam" id="PF20148"/>
    </source>
</evidence>
<feature type="signal peptide" evidence="1">
    <location>
        <begin position="1"/>
        <end position="37"/>
    </location>
</feature>
<dbReference type="EMBL" id="RYYV01000010">
    <property type="protein sequence ID" value="RUL74070.1"/>
    <property type="molecule type" value="Genomic_DNA"/>
</dbReference>
<dbReference type="InterPro" id="IPR045351">
    <property type="entry name" value="DUF6531"/>
</dbReference>
<feature type="domain" description="DUF6531" evidence="2">
    <location>
        <begin position="168"/>
        <end position="251"/>
    </location>
</feature>
<keyword evidence="4" id="KW-1185">Reference proteome</keyword>
<accession>A0A3S0S985</accession>
<name>A0A3S0S985_9GAMM</name>
<evidence type="ECO:0000313" key="4">
    <source>
        <dbReference type="Proteomes" id="UP000274358"/>
    </source>
</evidence>
<dbReference type="Proteomes" id="UP000274358">
    <property type="component" value="Unassembled WGS sequence"/>
</dbReference>
<dbReference type="PANTHER" id="PTHR32305:SF15">
    <property type="entry name" value="PROTEIN RHSA-RELATED"/>
    <property type="match status" value="1"/>
</dbReference>
<dbReference type="NCBIfam" id="TIGR01643">
    <property type="entry name" value="YD_repeat_2x"/>
    <property type="match status" value="5"/>
</dbReference>
<feature type="chain" id="PRO_5018654725" description="DUF6531 domain-containing protein" evidence="1">
    <location>
        <begin position="38"/>
        <end position="852"/>
    </location>
</feature>
<dbReference type="Gene3D" id="2.180.10.10">
    <property type="entry name" value="RHS repeat-associated core"/>
    <property type="match status" value="2"/>
</dbReference>
<dbReference type="Pfam" id="PF20148">
    <property type="entry name" value="DUF6531"/>
    <property type="match status" value="1"/>
</dbReference>
<reference evidence="3 4" key="1">
    <citation type="submission" date="2018-12" db="EMBL/GenBank/DDBJ databases">
        <title>Dyella dinghuensis sp. nov. DHOA06 and Dyella choica sp. nov. 4M-K27, isolated from forest soil.</title>
        <authorList>
            <person name="Qiu L.-H."/>
            <person name="Gao Z.-H."/>
        </authorList>
    </citation>
    <scope>NUCLEOTIDE SEQUENCE [LARGE SCALE GENOMIC DNA]</scope>
    <source>
        <strain evidence="3 4">4M-K27</strain>
    </source>
</reference>
<proteinExistence type="predicted"/>
<comment type="caution">
    <text evidence="3">The sequence shown here is derived from an EMBL/GenBank/DDBJ whole genome shotgun (WGS) entry which is preliminary data.</text>
</comment>
<dbReference type="PANTHER" id="PTHR32305">
    <property type="match status" value="1"/>
</dbReference>
<sequence length="852" mass="90786">MTMKNAIAGERGMSRISASVLKLCIFLCVVSCASVQAQTITPPYPSTNYPSRAVAFHACEANMQSAVEYFTGTNRPFPPPDYVIRTYCEERIDPLENPNLVDVSPAVVIVAPGNPPYSQTSYVSMRVFDVSYLLPCSVANPPASCGKYNPPKNLGCSCTQGANKPMDGDPVNLITGNTYAEQDDFTQGDLALTRYYNSDPNVRGGHNGVQWLTNYDRSLSFNSSGIDALSGRPSSPTKVTVQRQNGQELTFNKANGVWQGDADVSNVLTETDDGSGYVLSWTLFVSATRQYETYSPMGSLLSVSDGAHTLLTLTYTDGTTQQSSTGTVLPGGLLRKVTDARGRSLTFGYDSQLNLVSVTEPDGGVLGYGYDTSGNLIGVTYPDGKQRQYLYDESAYSAAGSNQGKLTGTIDESSTRYNTFGYQADGRAISTQQGNGAGLLTISYASSGTASTVTYPLGQQATATFIAPQGTAVISNMSARCGAQCDQQYQSQTLDANGYPAVATDFNGNVTKTSYDVHGLLNQQIDASGTTSQRTTNTTWNTTLRVPLTRTVLDANGNTVSNSQWVYNSGGQTLVRCEIDPSNSAATGYTCSNTGTVPAGVRRWTTTYCAAVDTTQCPIVGLMLTATGPRTDTTQTTTYSYYLTSSATSCGTPGAACYQAGDLHTITDPAGHVTTIASYDADGRVTRLTDANGLNTDTTYTPRGWVASRNVGGATSKFTYTAYGAVQTVTDPDGVTTTYGYDAAHRLVKITDAQGNYLQYTLDNAGNKTAEQVYDSTGTLHKSLSRTFNPLGQLTKVMDGLSHTVFDASASNSYDANGNLVQSADGLGIQRQQGYDALNRLVQTLDNYNGTN</sequence>
<gene>
    <name evidence="3" type="ORF">EKH80_14675</name>
</gene>
<organism evidence="3 4">
    <name type="scientific">Dyella choica</name>
    <dbReference type="NCBI Taxonomy" id="1927959"/>
    <lineage>
        <taxon>Bacteria</taxon>
        <taxon>Pseudomonadati</taxon>
        <taxon>Pseudomonadota</taxon>
        <taxon>Gammaproteobacteria</taxon>
        <taxon>Lysobacterales</taxon>
        <taxon>Rhodanobacteraceae</taxon>
        <taxon>Dyella</taxon>
    </lineage>
</organism>